<accession>A0A6V6Z1I1</accession>
<feature type="region of interest" description="Disordered" evidence="1">
    <location>
        <begin position="27"/>
        <end position="53"/>
    </location>
</feature>
<dbReference type="Proteomes" id="UP000530060">
    <property type="component" value="Unassembled WGS sequence"/>
</dbReference>
<gene>
    <name evidence="2" type="ORF">FLAT13_02835</name>
</gene>
<dbReference type="AlphaFoldDB" id="A0A6V6Z1I1"/>
<protein>
    <submittedName>
        <fullName evidence="2">Uncharacterized protein</fullName>
    </submittedName>
</protein>
<sequence length="53" mass="6158">MSKRFLEVDEVSDSFKSEEIIFLFADEDAEEKKNTEEENEEETKIDKGGKVDV</sequence>
<evidence type="ECO:0000256" key="1">
    <source>
        <dbReference type="SAM" id="MobiDB-lite"/>
    </source>
</evidence>
<organism evidence="2 3">
    <name type="scientific">Flavobacterium salmonis</name>
    <dbReference type="NCBI Taxonomy" id="2654844"/>
    <lineage>
        <taxon>Bacteria</taxon>
        <taxon>Pseudomonadati</taxon>
        <taxon>Bacteroidota</taxon>
        <taxon>Flavobacteriia</taxon>
        <taxon>Flavobacteriales</taxon>
        <taxon>Flavobacteriaceae</taxon>
        <taxon>Flavobacterium</taxon>
    </lineage>
</organism>
<evidence type="ECO:0000313" key="2">
    <source>
        <dbReference type="EMBL" id="CAD0005546.1"/>
    </source>
</evidence>
<reference evidence="2 3" key="1">
    <citation type="submission" date="2020-06" db="EMBL/GenBank/DDBJ databases">
        <authorList>
            <person name="Criscuolo A."/>
        </authorList>
    </citation>
    <scope>NUCLEOTIDE SEQUENCE [LARGE SCALE GENOMIC DNA]</scope>
    <source>
        <strain evidence="3">CIP 111411</strain>
    </source>
</reference>
<dbReference type="RefSeq" id="WP_180909304.1">
    <property type="nucleotide sequence ID" value="NZ_CAIJDP010000071.1"/>
</dbReference>
<evidence type="ECO:0000313" key="3">
    <source>
        <dbReference type="Proteomes" id="UP000530060"/>
    </source>
</evidence>
<feature type="compositionally biased region" description="Basic and acidic residues" evidence="1">
    <location>
        <begin position="30"/>
        <end position="53"/>
    </location>
</feature>
<comment type="caution">
    <text evidence="2">The sequence shown here is derived from an EMBL/GenBank/DDBJ whole genome shotgun (WGS) entry which is preliminary data.</text>
</comment>
<proteinExistence type="predicted"/>
<keyword evidence="3" id="KW-1185">Reference proteome</keyword>
<dbReference type="EMBL" id="CAIJDP010000071">
    <property type="protein sequence ID" value="CAD0005546.1"/>
    <property type="molecule type" value="Genomic_DNA"/>
</dbReference>
<name>A0A6V6Z1I1_9FLAO</name>